<dbReference type="InterPro" id="IPR000014">
    <property type="entry name" value="PAS"/>
</dbReference>
<keyword evidence="14" id="KW-1185">Reference proteome</keyword>
<dbReference type="InterPro" id="IPR004358">
    <property type="entry name" value="Sig_transdc_His_kin-like_C"/>
</dbReference>
<dbReference type="Pfam" id="PF02518">
    <property type="entry name" value="HATPase_c"/>
    <property type="match status" value="1"/>
</dbReference>
<dbReference type="PANTHER" id="PTHR43065">
    <property type="entry name" value="SENSOR HISTIDINE KINASE"/>
    <property type="match status" value="1"/>
</dbReference>
<keyword evidence="3" id="KW-0597">Phosphoprotein</keyword>
<dbReference type="PANTHER" id="PTHR43065:SF46">
    <property type="entry name" value="C4-DICARBOXYLATE TRANSPORT SENSOR PROTEIN DCTB"/>
    <property type="match status" value="1"/>
</dbReference>
<keyword evidence="9" id="KW-1133">Transmembrane helix</keyword>
<dbReference type="InterPro" id="IPR001610">
    <property type="entry name" value="PAC"/>
</dbReference>
<evidence type="ECO:0000256" key="1">
    <source>
        <dbReference type="ARBA" id="ARBA00000085"/>
    </source>
</evidence>
<dbReference type="InterPro" id="IPR035965">
    <property type="entry name" value="PAS-like_dom_sf"/>
</dbReference>
<organism evidence="13 14">
    <name type="scientific">Ferroacidibacillus organovorans</name>
    <dbReference type="NCBI Taxonomy" id="1765683"/>
    <lineage>
        <taxon>Bacteria</taxon>
        <taxon>Bacillati</taxon>
        <taxon>Bacillota</taxon>
        <taxon>Bacilli</taxon>
        <taxon>Bacillales</taxon>
        <taxon>Alicyclobacillaceae</taxon>
        <taxon>Ferroacidibacillus</taxon>
    </lineage>
</organism>
<dbReference type="SMART" id="SM00387">
    <property type="entry name" value="HATPase_c"/>
    <property type="match status" value="1"/>
</dbReference>
<evidence type="ECO:0000256" key="2">
    <source>
        <dbReference type="ARBA" id="ARBA00012438"/>
    </source>
</evidence>
<dbReference type="SMART" id="SM00091">
    <property type="entry name" value="PAS"/>
    <property type="match status" value="1"/>
</dbReference>
<evidence type="ECO:0000256" key="4">
    <source>
        <dbReference type="ARBA" id="ARBA00022679"/>
    </source>
</evidence>
<keyword evidence="9" id="KW-0812">Transmembrane</keyword>
<dbReference type="CDD" id="cd00075">
    <property type="entry name" value="HATPase"/>
    <property type="match status" value="1"/>
</dbReference>
<evidence type="ECO:0000256" key="5">
    <source>
        <dbReference type="ARBA" id="ARBA00022741"/>
    </source>
</evidence>
<dbReference type="InterPro" id="IPR005467">
    <property type="entry name" value="His_kinase_dom"/>
</dbReference>
<dbReference type="RefSeq" id="WP_079289789.1">
    <property type="nucleotide sequence ID" value="NZ_MWPS01000003.1"/>
</dbReference>
<dbReference type="InterPro" id="IPR000700">
    <property type="entry name" value="PAS-assoc_C"/>
</dbReference>
<keyword evidence="4" id="KW-0808">Transferase</keyword>
<dbReference type="InterPro" id="IPR036890">
    <property type="entry name" value="HATPase_C_sf"/>
</dbReference>
<comment type="catalytic activity">
    <reaction evidence="1">
        <text>ATP + protein L-histidine = ADP + protein N-phospho-L-histidine.</text>
        <dbReference type="EC" id="2.7.13.3"/>
    </reaction>
</comment>
<evidence type="ECO:0000259" key="11">
    <source>
        <dbReference type="PROSITE" id="PS50112"/>
    </source>
</evidence>
<evidence type="ECO:0000256" key="7">
    <source>
        <dbReference type="ARBA" id="ARBA00022840"/>
    </source>
</evidence>
<dbReference type="GO" id="GO:0000155">
    <property type="term" value="F:phosphorelay sensor kinase activity"/>
    <property type="evidence" value="ECO:0007669"/>
    <property type="project" value="InterPro"/>
</dbReference>
<dbReference type="InterPro" id="IPR003594">
    <property type="entry name" value="HATPase_dom"/>
</dbReference>
<dbReference type="InterPro" id="IPR003661">
    <property type="entry name" value="HisK_dim/P_dom"/>
</dbReference>
<evidence type="ECO:0000256" key="6">
    <source>
        <dbReference type="ARBA" id="ARBA00022777"/>
    </source>
</evidence>
<dbReference type="Gene3D" id="3.30.450.20">
    <property type="entry name" value="PAS domain"/>
    <property type="match status" value="2"/>
</dbReference>
<dbReference type="CDD" id="cd00130">
    <property type="entry name" value="PAS"/>
    <property type="match status" value="2"/>
</dbReference>
<evidence type="ECO:0000313" key="14">
    <source>
        <dbReference type="Proteomes" id="UP000190229"/>
    </source>
</evidence>
<keyword evidence="8" id="KW-0902">Two-component regulatory system</keyword>
<feature type="domain" description="PAS" evidence="11">
    <location>
        <begin position="170"/>
        <end position="240"/>
    </location>
</feature>
<dbReference type="EMBL" id="MWPS01000003">
    <property type="protein sequence ID" value="OPG17504.1"/>
    <property type="molecule type" value="Genomic_DNA"/>
</dbReference>
<dbReference type="Gene3D" id="2.10.70.100">
    <property type="match status" value="1"/>
</dbReference>
<keyword evidence="5" id="KW-0547">Nucleotide-binding</keyword>
<name>A0A1V4EXN4_9BACL</name>
<reference evidence="13 14" key="1">
    <citation type="submission" date="2017-02" db="EMBL/GenBank/DDBJ databases">
        <title>Draft genome of Acidibacillus ferrooxidans Huett2.</title>
        <authorList>
            <person name="Schopf S."/>
        </authorList>
    </citation>
    <scope>NUCLEOTIDE SEQUENCE [LARGE SCALE GENOMIC DNA]</scope>
    <source>
        <strain evidence="13 14">Huett2</strain>
    </source>
</reference>
<dbReference type="SUPFAM" id="SSF55785">
    <property type="entry name" value="PYP-like sensor domain (PAS domain)"/>
    <property type="match status" value="2"/>
</dbReference>
<dbReference type="PROSITE" id="PS50109">
    <property type="entry name" value="HIS_KIN"/>
    <property type="match status" value="1"/>
</dbReference>
<evidence type="ECO:0000313" key="13">
    <source>
        <dbReference type="EMBL" id="OPG17504.1"/>
    </source>
</evidence>
<dbReference type="InterPro" id="IPR013655">
    <property type="entry name" value="PAS_fold_3"/>
</dbReference>
<dbReference type="PROSITE" id="PS50112">
    <property type="entry name" value="PAS"/>
    <property type="match status" value="1"/>
</dbReference>
<feature type="transmembrane region" description="Helical" evidence="9">
    <location>
        <begin position="6"/>
        <end position="25"/>
    </location>
</feature>
<sequence length="521" mass="58843">MTLTQTLLLTIFGVGLLSLFLFQTLHFRRRTHLLKSSMNYTVKSYQDIKRIAKLGSYRIHLKEYNALYWSPELYEIFGVDPLTFQPSLNSVIAMMHPSDAESGSKTLLQAVKNKECYDNHYRIIRPDGSICYGHTRAEIVVDENAEPVYLLGTFQDITDLATMQQELAAVHRKLENIIEHSSDLIAVFDLDGRAIILSPSHETLLGYTPDRMRQGTLFDFIHPDDRQELLNAWQCLLKSGKGRQRTFRFLDAQKRTIILEIQTVLIPPAQTGERATVLSISRDITARLNAEEAVRKADRLSAVGQMAAGIAHEIRNPLTTLRGFLELMDFASEESIQRYTTIMKSEIEHINTIVEELLMLAKPTRGDARHISIVPFLREITNLMNPQAMLERVEIYSHFPDVSPCVYGDEQHLRQVMINIMKNSLEALHDGGHITLAIREETDSNQVLISVTDNGIGIHPDDLARLGEPFYTTKSTGTGLGLAVCQQILESHNGSIHISSEVGVGTQIEIRLPRCTLHTYV</sequence>
<evidence type="ECO:0000259" key="10">
    <source>
        <dbReference type="PROSITE" id="PS50109"/>
    </source>
</evidence>
<dbReference type="AlphaFoldDB" id="A0A1V4EXN4"/>
<comment type="caution">
    <text evidence="13">The sequence shown here is derived from an EMBL/GenBank/DDBJ whole genome shotgun (WGS) entry which is preliminary data.</text>
</comment>
<dbReference type="GO" id="GO:0005524">
    <property type="term" value="F:ATP binding"/>
    <property type="evidence" value="ECO:0007669"/>
    <property type="project" value="UniProtKB-KW"/>
</dbReference>
<dbReference type="Gene3D" id="3.30.565.10">
    <property type="entry name" value="Histidine kinase-like ATPase, C-terminal domain"/>
    <property type="match status" value="1"/>
</dbReference>
<protein>
    <recommendedName>
        <fullName evidence="2">histidine kinase</fullName>
        <ecNumber evidence="2">2.7.13.3</ecNumber>
    </recommendedName>
</protein>
<evidence type="ECO:0000256" key="9">
    <source>
        <dbReference type="SAM" id="Phobius"/>
    </source>
</evidence>
<keyword evidence="6" id="KW-0418">Kinase</keyword>
<dbReference type="InterPro" id="IPR036097">
    <property type="entry name" value="HisK_dim/P_sf"/>
</dbReference>
<keyword evidence="7" id="KW-0067">ATP-binding</keyword>
<dbReference type="EC" id="2.7.13.3" evidence="2"/>
<evidence type="ECO:0000259" key="12">
    <source>
        <dbReference type="PROSITE" id="PS50113"/>
    </source>
</evidence>
<dbReference type="PRINTS" id="PR00344">
    <property type="entry name" value="BCTRLSENSOR"/>
</dbReference>
<feature type="domain" description="PAC" evidence="12">
    <location>
        <begin position="117"/>
        <end position="169"/>
    </location>
</feature>
<proteinExistence type="predicted"/>
<dbReference type="SUPFAM" id="SSF55874">
    <property type="entry name" value="ATPase domain of HSP90 chaperone/DNA topoisomerase II/histidine kinase"/>
    <property type="match status" value="1"/>
</dbReference>
<gene>
    <name evidence="13" type="ORF">B2M26_01905</name>
</gene>
<dbReference type="InterPro" id="IPR013656">
    <property type="entry name" value="PAS_4"/>
</dbReference>
<dbReference type="PROSITE" id="PS50113">
    <property type="entry name" value="PAC"/>
    <property type="match status" value="1"/>
</dbReference>
<dbReference type="SMART" id="SM00086">
    <property type="entry name" value="PAC"/>
    <property type="match status" value="2"/>
</dbReference>
<dbReference type="SUPFAM" id="SSF47384">
    <property type="entry name" value="Homodimeric domain of signal transducing histidine kinase"/>
    <property type="match status" value="1"/>
</dbReference>
<dbReference type="Pfam" id="PF08448">
    <property type="entry name" value="PAS_4"/>
    <property type="match status" value="1"/>
</dbReference>
<evidence type="ECO:0000256" key="8">
    <source>
        <dbReference type="ARBA" id="ARBA00023012"/>
    </source>
</evidence>
<evidence type="ECO:0000256" key="3">
    <source>
        <dbReference type="ARBA" id="ARBA00022553"/>
    </source>
</evidence>
<keyword evidence="9" id="KW-0472">Membrane</keyword>
<dbReference type="Pfam" id="PF00512">
    <property type="entry name" value="HisKA"/>
    <property type="match status" value="1"/>
</dbReference>
<dbReference type="Gene3D" id="1.10.287.130">
    <property type="match status" value="1"/>
</dbReference>
<dbReference type="NCBIfam" id="TIGR00229">
    <property type="entry name" value="sensory_box"/>
    <property type="match status" value="2"/>
</dbReference>
<dbReference type="SMART" id="SM00388">
    <property type="entry name" value="HisKA"/>
    <property type="match status" value="1"/>
</dbReference>
<dbReference type="CDD" id="cd00082">
    <property type="entry name" value="HisKA"/>
    <property type="match status" value="1"/>
</dbReference>
<dbReference type="Pfam" id="PF08447">
    <property type="entry name" value="PAS_3"/>
    <property type="match status" value="1"/>
</dbReference>
<feature type="domain" description="Histidine kinase" evidence="10">
    <location>
        <begin position="309"/>
        <end position="516"/>
    </location>
</feature>
<dbReference type="Proteomes" id="UP000190229">
    <property type="component" value="Unassembled WGS sequence"/>
</dbReference>
<accession>A0A1V4EXN4</accession>